<gene>
    <name evidence="4" type="ORF">PC41400_04590</name>
</gene>
<dbReference type="CDD" id="cd01014">
    <property type="entry name" value="nicotinamidase_related"/>
    <property type="match status" value="1"/>
</dbReference>
<organism evidence="4 5">
    <name type="scientific">Paenibacillus chitinolyticus</name>
    <dbReference type="NCBI Taxonomy" id="79263"/>
    <lineage>
        <taxon>Bacteria</taxon>
        <taxon>Bacillati</taxon>
        <taxon>Bacillota</taxon>
        <taxon>Bacilli</taxon>
        <taxon>Bacillales</taxon>
        <taxon>Paenibacillaceae</taxon>
        <taxon>Paenibacillus</taxon>
    </lineage>
</organism>
<dbReference type="SUPFAM" id="SSF52499">
    <property type="entry name" value="Isochorismatase-like hydrolases"/>
    <property type="match status" value="1"/>
</dbReference>
<reference evidence="4 5" key="1">
    <citation type="submission" date="2018-01" db="EMBL/GenBank/DDBJ databases">
        <title>The whole genome sequencing and assembly of Paenibacillus chitinolyticus KCCM 41400 strain.</title>
        <authorList>
            <person name="Kim J.-Y."/>
            <person name="Park M.-K."/>
            <person name="Lee Y.-J."/>
            <person name="Yi H."/>
            <person name="Bahn Y.-S."/>
            <person name="Kim J.F."/>
            <person name="Lee D.-W."/>
        </authorList>
    </citation>
    <scope>NUCLEOTIDE SEQUENCE [LARGE SCALE GENOMIC DNA]</scope>
    <source>
        <strain evidence="4 5">KCCM 41400</strain>
    </source>
</reference>
<dbReference type="Gene3D" id="3.40.50.850">
    <property type="entry name" value="Isochorismatase-like"/>
    <property type="match status" value="1"/>
</dbReference>
<evidence type="ECO:0000313" key="4">
    <source>
        <dbReference type="EMBL" id="QAV17000.1"/>
    </source>
</evidence>
<dbReference type="AlphaFoldDB" id="A0A410WRR3"/>
<evidence type="ECO:0000256" key="1">
    <source>
        <dbReference type="ARBA" id="ARBA00006336"/>
    </source>
</evidence>
<dbReference type="KEGG" id="pchi:PC41400_04590"/>
<dbReference type="Proteomes" id="UP000288943">
    <property type="component" value="Chromosome"/>
</dbReference>
<dbReference type="InterPro" id="IPR036380">
    <property type="entry name" value="Isochorismatase-like_sf"/>
</dbReference>
<dbReference type="Pfam" id="PF00857">
    <property type="entry name" value="Isochorismatase"/>
    <property type="match status" value="1"/>
</dbReference>
<accession>A0A410WRR3</accession>
<feature type="domain" description="Isochorismatase-like" evidence="3">
    <location>
        <begin position="8"/>
        <end position="178"/>
    </location>
</feature>
<evidence type="ECO:0000256" key="2">
    <source>
        <dbReference type="ARBA" id="ARBA00022801"/>
    </source>
</evidence>
<keyword evidence="2 4" id="KW-0378">Hydrolase</keyword>
<dbReference type="InterPro" id="IPR000868">
    <property type="entry name" value="Isochorismatase-like_dom"/>
</dbReference>
<evidence type="ECO:0000313" key="5">
    <source>
        <dbReference type="Proteomes" id="UP000288943"/>
    </source>
</evidence>
<sequence>MQLNDKAVLLVIDVQKAFDDPRWGRRNNPEAENNIALLLKAWRETGRPVIHVQHIGVTPQSLFRAGSAAVEPKPEALPMPYEAVIRKSVNSAFIGTDLEARLRVLGCTEVVVAGLTTNHCVETTARMSGNLGFRTILAADAAATFDRTGPDGRVHAAEDIHAMTLANLHGEFAEIADTRTLLEAVQ</sequence>
<dbReference type="PANTHER" id="PTHR43540:SF1">
    <property type="entry name" value="ISOCHORISMATASE HYDROLASE"/>
    <property type="match status" value="1"/>
</dbReference>
<comment type="similarity">
    <text evidence="1">Belongs to the isochorismatase family.</text>
</comment>
<dbReference type="EMBL" id="CP026520">
    <property type="protein sequence ID" value="QAV17000.1"/>
    <property type="molecule type" value="Genomic_DNA"/>
</dbReference>
<dbReference type="PANTHER" id="PTHR43540">
    <property type="entry name" value="PEROXYUREIDOACRYLATE/UREIDOACRYLATE AMIDOHYDROLASE-RELATED"/>
    <property type="match status" value="1"/>
</dbReference>
<protein>
    <submittedName>
        <fullName evidence="4">Cysteine hydrolase</fullName>
    </submittedName>
</protein>
<evidence type="ECO:0000259" key="3">
    <source>
        <dbReference type="Pfam" id="PF00857"/>
    </source>
</evidence>
<proteinExistence type="inferred from homology"/>
<dbReference type="OrthoDB" id="9785724at2"/>
<dbReference type="GO" id="GO:0016787">
    <property type="term" value="F:hydrolase activity"/>
    <property type="evidence" value="ECO:0007669"/>
    <property type="project" value="UniProtKB-KW"/>
</dbReference>
<name>A0A410WRR3_9BACL</name>
<dbReference type="InterPro" id="IPR050272">
    <property type="entry name" value="Isochorismatase-like_hydrls"/>
</dbReference>